<reference evidence="10" key="1">
    <citation type="submission" date="2020-10" db="EMBL/GenBank/DDBJ databases">
        <authorList>
            <person name="Gilroy R."/>
        </authorList>
    </citation>
    <scope>NUCLEOTIDE SEQUENCE</scope>
    <source>
        <strain evidence="10">CHK176-6737</strain>
    </source>
</reference>
<protein>
    <submittedName>
        <fullName evidence="10">ABC transporter permease</fullName>
    </submittedName>
</protein>
<feature type="transmembrane region" description="Helical" evidence="8">
    <location>
        <begin position="12"/>
        <end position="34"/>
    </location>
</feature>
<feature type="transmembrane region" description="Helical" evidence="8">
    <location>
        <begin position="94"/>
        <end position="118"/>
    </location>
</feature>
<dbReference type="CDD" id="cd06261">
    <property type="entry name" value="TM_PBP2"/>
    <property type="match status" value="1"/>
</dbReference>
<evidence type="ECO:0000256" key="8">
    <source>
        <dbReference type="RuleBase" id="RU363032"/>
    </source>
</evidence>
<reference evidence="10" key="2">
    <citation type="journal article" date="2021" name="PeerJ">
        <title>Extensive microbial diversity within the chicken gut microbiome revealed by metagenomics and culture.</title>
        <authorList>
            <person name="Gilroy R."/>
            <person name="Ravi A."/>
            <person name="Getino M."/>
            <person name="Pursley I."/>
            <person name="Horton D.L."/>
            <person name="Alikhan N.F."/>
            <person name="Baker D."/>
            <person name="Gharbi K."/>
            <person name="Hall N."/>
            <person name="Watson M."/>
            <person name="Adriaenssens E.M."/>
            <person name="Foster-Nyarko E."/>
            <person name="Jarju S."/>
            <person name="Secka A."/>
            <person name="Antonio M."/>
            <person name="Oren A."/>
            <person name="Chaudhuri R.R."/>
            <person name="La Ragione R."/>
            <person name="Hildebrand F."/>
            <person name="Pallen M.J."/>
        </authorList>
    </citation>
    <scope>NUCLEOTIDE SEQUENCE</scope>
    <source>
        <strain evidence="10">CHK176-6737</strain>
    </source>
</reference>
<accession>A0A9D1MUD0</accession>
<evidence type="ECO:0000256" key="1">
    <source>
        <dbReference type="ARBA" id="ARBA00004651"/>
    </source>
</evidence>
<keyword evidence="6 8" id="KW-1133">Transmembrane helix</keyword>
<evidence type="ECO:0000256" key="6">
    <source>
        <dbReference type="ARBA" id="ARBA00022989"/>
    </source>
</evidence>
<keyword evidence="4" id="KW-1003">Cell membrane</keyword>
<keyword evidence="5 8" id="KW-0812">Transmembrane</keyword>
<feature type="transmembrane region" description="Helical" evidence="8">
    <location>
        <begin position="190"/>
        <end position="208"/>
    </location>
</feature>
<comment type="subcellular location">
    <subcellularLocation>
        <location evidence="1 8">Cell membrane</location>
        <topology evidence="1 8">Multi-pass membrane protein</topology>
    </subcellularLocation>
</comment>
<dbReference type="PANTHER" id="PTHR42929:SF1">
    <property type="entry name" value="INNER MEMBRANE ABC TRANSPORTER PERMEASE PROTEIN YDCU-RELATED"/>
    <property type="match status" value="1"/>
</dbReference>
<dbReference type="EMBL" id="DVNM01000016">
    <property type="protein sequence ID" value="HIU68938.1"/>
    <property type="molecule type" value="Genomic_DNA"/>
</dbReference>
<keyword evidence="3 8" id="KW-0813">Transport</keyword>
<evidence type="ECO:0000259" key="9">
    <source>
        <dbReference type="PROSITE" id="PS50928"/>
    </source>
</evidence>
<dbReference type="Pfam" id="PF00528">
    <property type="entry name" value="BPD_transp_1"/>
    <property type="match status" value="1"/>
</dbReference>
<feature type="transmembrane region" description="Helical" evidence="8">
    <location>
        <begin position="244"/>
        <end position="264"/>
    </location>
</feature>
<dbReference type="SUPFAM" id="SSF161098">
    <property type="entry name" value="MetI-like"/>
    <property type="match status" value="1"/>
</dbReference>
<dbReference type="GO" id="GO:0055085">
    <property type="term" value="P:transmembrane transport"/>
    <property type="evidence" value="ECO:0007669"/>
    <property type="project" value="InterPro"/>
</dbReference>
<evidence type="ECO:0000256" key="2">
    <source>
        <dbReference type="ARBA" id="ARBA00007069"/>
    </source>
</evidence>
<dbReference type="Proteomes" id="UP000824125">
    <property type="component" value="Unassembled WGS sequence"/>
</dbReference>
<organism evidence="10 11">
    <name type="scientific">Candidatus Scybalenecus merdavium</name>
    <dbReference type="NCBI Taxonomy" id="2840939"/>
    <lineage>
        <taxon>Bacteria</taxon>
        <taxon>Bacillati</taxon>
        <taxon>Bacillota</taxon>
        <taxon>Clostridia</taxon>
        <taxon>Eubacteriales</taxon>
        <taxon>Oscillospiraceae</taxon>
        <taxon>Oscillospiraceae incertae sedis</taxon>
        <taxon>Candidatus Scybalenecus</taxon>
    </lineage>
</organism>
<proteinExistence type="inferred from homology"/>
<name>A0A9D1MUD0_9FIRM</name>
<dbReference type="GO" id="GO:0005886">
    <property type="term" value="C:plasma membrane"/>
    <property type="evidence" value="ECO:0007669"/>
    <property type="project" value="UniProtKB-SubCell"/>
</dbReference>
<gene>
    <name evidence="10" type="ORF">IAD23_03145</name>
</gene>
<evidence type="ECO:0000256" key="3">
    <source>
        <dbReference type="ARBA" id="ARBA00022448"/>
    </source>
</evidence>
<comment type="caution">
    <text evidence="10">The sequence shown here is derived from an EMBL/GenBank/DDBJ whole genome shotgun (WGS) entry which is preliminary data.</text>
</comment>
<evidence type="ECO:0000313" key="11">
    <source>
        <dbReference type="Proteomes" id="UP000824125"/>
    </source>
</evidence>
<comment type="similarity">
    <text evidence="2">Belongs to the binding-protein-dependent transport system permease family. CysTW subfamily.</text>
</comment>
<dbReference type="InterPro" id="IPR000515">
    <property type="entry name" value="MetI-like"/>
</dbReference>
<dbReference type="AlphaFoldDB" id="A0A9D1MUD0"/>
<dbReference type="PANTHER" id="PTHR42929">
    <property type="entry name" value="INNER MEMBRANE ABC TRANSPORTER PERMEASE PROTEIN YDCU-RELATED-RELATED"/>
    <property type="match status" value="1"/>
</dbReference>
<feature type="transmembrane region" description="Helical" evidence="8">
    <location>
        <begin position="58"/>
        <end position="82"/>
    </location>
</feature>
<dbReference type="PROSITE" id="PS50928">
    <property type="entry name" value="ABC_TM1"/>
    <property type="match status" value="1"/>
</dbReference>
<evidence type="ECO:0000313" key="10">
    <source>
        <dbReference type="EMBL" id="HIU68938.1"/>
    </source>
</evidence>
<dbReference type="InterPro" id="IPR035906">
    <property type="entry name" value="MetI-like_sf"/>
</dbReference>
<keyword evidence="7 8" id="KW-0472">Membrane</keyword>
<evidence type="ECO:0000256" key="5">
    <source>
        <dbReference type="ARBA" id="ARBA00022692"/>
    </source>
</evidence>
<feature type="domain" description="ABC transmembrane type-1" evidence="9">
    <location>
        <begin position="59"/>
        <end position="262"/>
    </location>
</feature>
<feature type="transmembrane region" description="Helical" evidence="8">
    <location>
        <begin position="138"/>
        <end position="162"/>
    </location>
</feature>
<evidence type="ECO:0000256" key="4">
    <source>
        <dbReference type="ARBA" id="ARBA00022475"/>
    </source>
</evidence>
<evidence type="ECO:0000256" key="7">
    <source>
        <dbReference type="ARBA" id="ARBA00023136"/>
    </source>
</evidence>
<dbReference type="Gene3D" id="1.10.3720.10">
    <property type="entry name" value="MetI-like"/>
    <property type="match status" value="1"/>
</dbReference>
<sequence length="274" mass="30082">MFRGKGKYLVSGPFTIWIIGFILLPLCFVLYYAFVGADGSFTLENFRAAFTDSNNLKALWMTVRISVCSTLICFLLAYPLALFLNSLKTAKKGLIVFFIILPMWMNFMLQIIAINVLLEDNGVLNQILSLFGLPNLSLLSTPSAIVIGMVYDYFPFMVLPIYNAVSRIDHSVIEAAEDLGASRFTVLRKVIFPLSMPGIVSGITMVFVPSISDFAIAEMLGGSKVLLIGNIVEMNFTKGFYSTGAAQAVVLMVFVVVTMLLTGGSKNQEEGVML</sequence>